<gene>
    <name evidence="2" type="ORF">SAMN04487940_108100</name>
</gene>
<evidence type="ECO:0000313" key="3">
    <source>
        <dbReference type="Proteomes" id="UP000182932"/>
    </source>
</evidence>
<evidence type="ECO:0000313" key="2">
    <source>
        <dbReference type="EMBL" id="SEJ64415.1"/>
    </source>
</evidence>
<dbReference type="Gene3D" id="2.170.16.10">
    <property type="entry name" value="Hedgehog/Intein (Hint) domain"/>
    <property type="match status" value="1"/>
</dbReference>
<protein>
    <submittedName>
        <fullName evidence="2">Hint domain-containing protein</fullName>
    </submittedName>
</protein>
<dbReference type="EMBL" id="FNYY01000008">
    <property type="protein sequence ID" value="SEJ64415.1"/>
    <property type="molecule type" value="Genomic_DNA"/>
</dbReference>
<dbReference type="InterPro" id="IPR036844">
    <property type="entry name" value="Hint_dom_sf"/>
</dbReference>
<dbReference type="Pfam" id="PF13403">
    <property type="entry name" value="Hint_2"/>
    <property type="match status" value="1"/>
</dbReference>
<reference evidence="2 3" key="1">
    <citation type="submission" date="2016-10" db="EMBL/GenBank/DDBJ databases">
        <authorList>
            <person name="Varghese N."/>
            <person name="Submissions S."/>
        </authorList>
    </citation>
    <scope>NUCLEOTIDE SEQUENCE [LARGE SCALE GENOMIC DNA]</scope>
    <source>
        <strain evidence="2 3">FF3</strain>
    </source>
</reference>
<dbReference type="RefSeq" id="WP_074836939.1">
    <property type="nucleotide sequence ID" value="NZ_FNYY01000008.1"/>
</dbReference>
<feature type="domain" description="Hedgehog/Intein (Hint)" evidence="1">
    <location>
        <begin position="155"/>
        <end position="299"/>
    </location>
</feature>
<dbReference type="AlphaFoldDB" id="A0A975WAU1"/>
<dbReference type="GeneID" id="80818769"/>
<comment type="caution">
    <text evidence="2">The sequence shown here is derived from an EMBL/GenBank/DDBJ whole genome shotgun (WGS) entry which is preliminary data.</text>
</comment>
<keyword evidence="3" id="KW-1185">Reference proteome</keyword>
<accession>A0A975WAU1</accession>
<dbReference type="Proteomes" id="UP000182932">
    <property type="component" value="Unassembled WGS sequence"/>
</dbReference>
<dbReference type="InterPro" id="IPR028992">
    <property type="entry name" value="Hedgehog/Intein_dom"/>
</dbReference>
<name>A0A975WAU1_9RHOB</name>
<sequence length="379" mass="40440">MVTQALEVYDANLMTVVTSAGTSLPVGSAILNLSDIPRGTVFVFAGGTPETVTLEDVSRDTTVLEDDQTSKHTIIDGGTLIASGTGVAAESLITMQQYDASGTPIGDPFTLTVFSQNGIDQDVWAFQSDVPLEPGGYYRPTGGNLIGSATYAQTVCYAEGTRIDTPRGRRRIEELAVGDLVSTLDHGPARILWCHSEDRALTRPAEDSTPVLISAGALGPDRPAQDLIVSPQHRLLVGGRGQLAGLPIREALAPAKALTGLPGIRLMRGKRRIRWHHFACARHGIVTANGCLSESVLLGPMVLATLAPQERRAVAQAFAGAVGPVLNGPPARDCLTVRRTRCLVSEWTAGRKARGATLADWDRDLLREPRVAETTRRRG</sequence>
<proteinExistence type="predicted"/>
<organism evidence="2 3">
    <name type="scientific">Marinovum algicola</name>
    <dbReference type="NCBI Taxonomy" id="42444"/>
    <lineage>
        <taxon>Bacteria</taxon>
        <taxon>Pseudomonadati</taxon>
        <taxon>Pseudomonadota</taxon>
        <taxon>Alphaproteobacteria</taxon>
        <taxon>Rhodobacterales</taxon>
        <taxon>Roseobacteraceae</taxon>
        <taxon>Marinovum</taxon>
    </lineage>
</organism>
<dbReference type="SUPFAM" id="SSF51294">
    <property type="entry name" value="Hedgehog/intein (Hint) domain"/>
    <property type="match status" value="1"/>
</dbReference>
<evidence type="ECO:0000259" key="1">
    <source>
        <dbReference type="Pfam" id="PF13403"/>
    </source>
</evidence>